<reference evidence="2 3" key="1">
    <citation type="submission" date="2018-06" db="EMBL/GenBank/DDBJ databases">
        <authorList>
            <consortium name="Pathogen Informatics"/>
            <person name="Doyle S."/>
        </authorList>
    </citation>
    <scope>NUCLEOTIDE SEQUENCE [LARGE SCALE GENOMIC DNA]</scope>
    <source>
        <strain evidence="2 3">NCTC8261</strain>
    </source>
</reference>
<evidence type="ECO:0000259" key="1">
    <source>
        <dbReference type="PROSITE" id="PS51464"/>
    </source>
</evidence>
<dbReference type="PROSITE" id="PS51464">
    <property type="entry name" value="SIS"/>
    <property type="match status" value="1"/>
</dbReference>
<dbReference type="PANTHER" id="PTHR10937:SF14">
    <property type="entry name" value="FRUCTOSELYSINE 6-PHOSPHATE DEGLYCASE"/>
    <property type="match status" value="1"/>
</dbReference>
<dbReference type="GO" id="GO:0016787">
    <property type="term" value="F:hydrolase activity"/>
    <property type="evidence" value="ECO:0007669"/>
    <property type="project" value="UniProtKB-KW"/>
</dbReference>
<accession>A0A379X0X6</accession>
<dbReference type="PANTHER" id="PTHR10937">
    <property type="entry name" value="GLUCOSAMINE--FRUCTOSE-6-PHOSPHATE AMINOTRANSFERASE, ISOMERIZING"/>
    <property type="match status" value="1"/>
</dbReference>
<dbReference type="Gene3D" id="3.40.50.10490">
    <property type="entry name" value="Glucose-6-phosphate isomerase like protein, domain 1"/>
    <property type="match status" value="2"/>
</dbReference>
<dbReference type="GO" id="GO:0004360">
    <property type="term" value="F:glutamine-fructose-6-phosphate transaminase (isomerizing) activity"/>
    <property type="evidence" value="ECO:0007669"/>
    <property type="project" value="TreeGrafter"/>
</dbReference>
<organism evidence="2 3">
    <name type="scientific">Salmonella enterica I</name>
    <dbReference type="NCBI Taxonomy" id="59201"/>
    <lineage>
        <taxon>Bacteria</taxon>
        <taxon>Pseudomonadati</taxon>
        <taxon>Pseudomonadota</taxon>
        <taxon>Gammaproteobacteria</taxon>
        <taxon>Enterobacterales</taxon>
        <taxon>Enterobacteriaceae</taxon>
        <taxon>Salmonella</taxon>
    </lineage>
</organism>
<feature type="domain" description="SIS" evidence="1">
    <location>
        <begin position="26"/>
        <end position="160"/>
    </location>
</feature>
<gene>
    <name evidence="2" type="primary">frlB_3</name>
    <name evidence="2" type="ORF">NCTC8261_06319</name>
</gene>
<keyword evidence="2" id="KW-0032">Aminotransferase</keyword>
<dbReference type="InterPro" id="IPR001347">
    <property type="entry name" value="SIS_dom"/>
</dbReference>
<dbReference type="SUPFAM" id="SSF53697">
    <property type="entry name" value="SIS domain"/>
    <property type="match status" value="1"/>
</dbReference>
<dbReference type="Pfam" id="PF01380">
    <property type="entry name" value="SIS"/>
    <property type="match status" value="1"/>
</dbReference>
<evidence type="ECO:0000313" key="2">
    <source>
        <dbReference type="EMBL" id="SUH39942.1"/>
    </source>
</evidence>
<dbReference type="GO" id="GO:0006002">
    <property type="term" value="P:fructose 6-phosphate metabolic process"/>
    <property type="evidence" value="ECO:0007669"/>
    <property type="project" value="TreeGrafter"/>
</dbReference>
<protein>
    <submittedName>
        <fullName evidence="2">Putative glucosamine-fructose-6-phosphate aminotransferase</fullName>
        <ecNumber evidence="2">3.5.-.-</ecNumber>
    </submittedName>
</protein>
<dbReference type="EMBL" id="UGXT01000002">
    <property type="protein sequence ID" value="SUH39942.1"/>
    <property type="molecule type" value="Genomic_DNA"/>
</dbReference>
<dbReference type="GO" id="GO:0097367">
    <property type="term" value="F:carbohydrate derivative binding"/>
    <property type="evidence" value="ECO:0007669"/>
    <property type="project" value="InterPro"/>
</dbReference>
<dbReference type="InterPro" id="IPR024713">
    <property type="entry name" value="Fructosamine_deglycase_FrlB"/>
</dbReference>
<dbReference type="GO" id="GO:0006487">
    <property type="term" value="P:protein N-linked glycosylation"/>
    <property type="evidence" value="ECO:0007669"/>
    <property type="project" value="TreeGrafter"/>
</dbReference>
<dbReference type="Proteomes" id="UP000254712">
    <property type="component" value="Unassembled WGS sequence"/>
</dbReference>
<dbReference type="InterPro" id="IPR035488">
    <property type="entry name" value="FrlB_SIS"/>
</dbReference>
<name>A0A379X0X6_SALET</name>
<proteinExistence type="predicted"/>
<dbReference type="EC" id="3.5.-.-" evidence="2"/>
<evidence type="ECO:0000313" key="3">
    <source>
        <dbReference type="Proteomes" id="UP000254712"/>
    </source>
</evidence>
<dbReference type="InterPro" id="IPR046348">
    <property type="entry name" value="SIS_dom_sf"/>
</dbReference>
<keyword evidence="2" id="KW-0378">Hydrolase</keyword>
<keyword evidence="2" id="KW-0808">Transferase</keyword>
<dbReference type="GO" id="GO:0006047">
    <property type="term" value="P:UDP-N-acetylglucosamine metabolic process"/>
    <property type="evidence" value="ECO:0007669"/>
    <property type="project" value="TreeGrafter"/>
</dbReference>
<dbReference type="PIRSF" id="PIRSF009290">
    <property type="entry name" value="FrlB"/>
    <property type="match status" value="1"/>
</dbReference>
<dbReference type="CDD" id="cd05710">
    <property type="entry name" value="SIS_1"/>
    <property type="match status" value="1"/>
</dbReference>
<dbReference type="AlphaFoldDB" id="A0A379X0X6"/>
<sequence length="366" mass="41477">MLGFNQDEYLTSAREIIAARQKAEQVADEIYQAGFSSLFFASVGGSLAPMMAINEFAKELTTLPVYVEQAAELIHKGNKRLNKDSVVVTLSKSGDTKESVAIAEWCKAQGIRVVAITKNADSPLAQAATWHIPMRHKNGVEYEYMLLYWLFFRVLSRNNEFASYDRFASQLEILPANLLKAKQKFDPQADAIASRYHNSDYMMWVGGAEMWGEVYLFSMCILEEMQWKRTRPVSSAEFFHGALELLEKDVPLILVKGEGKCRELDERVERFASKITDNLVVIDPKAYALDGIDDGVPLDHGALRRSRHCWLIGWRRTSRNIPATVWIFVVTTVSSIINRKGRVIYTVPDGASLIRPVRQFIDKDDV</sequence>